<dbReference type="EMBL" id="JAACXV010014348">
    <property type="protein sequence ID" value="KAF7268087.1"/>
    <property type="molecule type" value="Genomic_DNA"/>
</dbReference>
<protein>
    <recommendedName>
        <fullName evidence="3">Reverse transcriptase domain-containing protein</fullName>
    </recommendedName>
</protein>
<proteinExistence type="predicted"/>
<name>A0A834HWA7_RHYFE</name>
<evidence type="ECO:0008006" key="3">
    <source>
        <dbReference type="Google" id="ProtNLM"/>
    </source>
</evidence>
<comment type="caution">
    <text evidence="1">The sequence shown here is derived from an EMBL/GenBank/DDBJ whole genome shotgun (WGS) entry which is preliminary data.</text>
</comment>
<reference evidence="1" key="1">
    <citation type="submission" date="2020-08" db="EMBL/GenBank/DDBJ databases">
        <title>Genome sequencing and assembly of the red palm weevil Rhynchophorus ferrugineus.</title>
        <authorList>
            <person name="Dias G.B."/>
            <person name="Bergman C.M."/>
            <person name="Manee M."/>
        </authorList>
    </citation>
    <scope>NUCLEOTIDE SEQUENCE</scope>
    <source>
        <strain evidence="1">AA-2017</strain>
        <tissue evidence="1">Whole larva</tissue>
    </source>
</reference>
<organism evidence="1 2">
    <name type="scientific">Rhynchophorus ferrugineus</name>
    <name type="common">Red palm weevil</name>
    <name type="synonym">Curculio ferrugineus</name>
    <dbReference type="NCBI Taxonomy" id="354439"/>
    <lineage>
        <taxon>Eukaryota</taxon>
        <taxon>Metazoa</taxon>
        <taxon>Ecdysozoa</taxon>
        <taxon>Arthropoda</taxon>
        <taxon>Hexapoda</taxon>
        <taxon>Insecta</taxon>
        <taxon>Pterygota</taxon>
        <taxon>Neoptera</taxon>
        <taxon>Endopterygota</taxon>
        <taxon>Coleoptera</taxon>
        <taxon>Polyphaga</taxon>
        <taxon>Cucujiformia</taxon>
        <taxon>Curculionidae</taxon>
        <taxon>Dryophthorinae</taxon>
        <taxon>Rhynchophorus</taxon>
    </lineage>
</organism>
<sequence length="97" mass="10686">MLPKQHIELLKSYITTRMFRVKQGEAYSIIKEAKAGVPQGGVLGPMLYLLYTCDIPQTENITMATGDTAIIAVGKNSEEASQKLQQASDNINNWTQA</sequence>
<dbReference type="OrthoDB" id="6761817at2759"/>
<accession>A0A834HWA7</accession>
<keyword evidence="2" id="KW-1185">Reference proteome</keyword>
<evidence type="ECO:0000313" key="2">
    <source>
        <dbReference type="Proteomes" id="UP000625711"/>
    </source>
</evidence>
<dbReference type="Proteomes" id="UP000625711">
    <property type="component" value="Unassembled WGS sequence"/>
</dbReference>
<gene>
    <name evidence="1" type="ORF">GWI33_018748</name>
</gene>
<dbReference type="AlphaFoldDB" id="A0A834HWA7"/>
<evidence type="ECO:0000313" key="1">
    <source>
        <dbReference type="EMBL" id="KAF7268087.1"/>
    </source>
</evidence>